<comment type="caution">
    <text evidence="1">The sequence shown here is derived from an EMBL/GenBank/DDBJ whole genome shotgun (WGS) entry which is preliminary data.</text>
</comment>
<dbReference type="InterPro" id="IPR029032">
    <property type="entry name" value="AhpD-like"/>
</dbReference>
<evidence type="ECO:0000313" key="1">
    <source>
        <dbReference type="EMBL" id="MPN17501.1"/>
    </source>
</evidence>
<sequence length="103" mass="11945">MNSYQFEETHISLEELHVLQGITPLEDITTFSEREKLAIRYTRLISKTPLQFPHDFIEELKRHFNERELVILASTAAQVNYWARLIQALGIPPAGFSDQCKLS</sequence>
<dbReference type="Gene3D" id="1.20.1290.10">
    <property type="entry name" value="AhpD-like"/>
    <property type="match status" value="1"/>
</dbReference>
<dbReference type="AlphaFoldDB" id="A0A645FSS5"/>
<gene>
    <name evidence="1" type="ORF">SDC9_164855</name>
</gene>
<name>A0A645FSS5_9ZZZZ</name>
<proteinExistence type="predicted"/>
<organism evidence="1">
    <name type="scientific">bioreactor metagenome</name>
    <dbReference type="NCBI Taxonomy" id="1076179"/>
    <lineage>
        <taxon>unclassified sequences</taxon>
        <taxon>metagenomes</taxon>
        <taxon>ecological metagenomes</taxon>
    </lineage>
</organism>
<dbReference type="EMBL" id="VSSQ01064652">
    <property type="protein sequence ID" value="MPN17501.1"/>
    <property type="molecule type" value="Genomic_DNA"/>
</dbReference>
<protein>
    <submittedName>
        <fullName evidence="1">Uncharacterized protein</fullName>
    </submittedName>
</protein>
<dbReference type="SUPFAM" id="SSF69118">
    <property type="entry name" value="AhpD-like"/>
    <property type="match status" value="1"/>
</dbReference>
<reference evidence="1" key="1">
    <citation type="submission" date="2019-08" db="EMBL/GenBank/DDBJ databases">
        <authorList>
            <person name="Kucharzyk K."/>
            <person name="Murdoch R.W."/>
            <person name="Higgins S."/>
            <person name="Loffler F."/>
        </authorList>
    </citation>
    <scope>NUCLEOTIDE SEQUENCE</scope>
</reference>
<accession>A0A645FSS5</accession>